<feature type="non-terminal residue" evidence="1">
    <location>
        <position position="1"/>
    </location>
</feature>
<reference evidence="1 2" key="1">
    <citation type="journal article" date="2014" name="Am. J. Bot.">
        <title>Genome assembly and annotation for red clover (Trifolium pratense; Fabaceae).</title>
        <authorList>
            <person name="Istvanek J."/>
            <person name="Jaros M."/>
            <person name="Krenek A."/>
            <person name="Repkova J."/>
        </authorList>
    </citation>
    <scope>NUCLEOTIDE SEQUENCE [LARGE SCALE GENOMIC DNA]</scope>
    <source>
        <strain evidence="2">cv. Tatra</strain>
        <tissue evidence="1">Young leaves</tissue>
    </source>
</reference>
<proteinExistence type="predicted"/>
<accession>A0A2K3NG20</accession>
<dbReference type="AlphaFoldDB" id="A0A2K3NG20"/>
<sequence>IEYFGHMVIGQGVSMDKDGSSCVGLAYTKECETIEEISLSY</sequence>
<comment type="caution">
    <text evidence="1">The sequence shown here is derived from an EMBL/GenBank/DDBJ whole genome shotgun (WGS) entry which is preliminary data.</text>
</comment>
<dbReference type="EMBL" id="ASHM01020764">
    <property type="protein sequence ID" value="PNY01973.1"/>
    <property type="molecule type" value="Genomic_DNA"/>
</dbReference>
<protein>
    <submittedName>
        <fullName evidence="1">Uncharacterized protein</fullName>
    </submittedName>
</protein>
<evidence type="ECO:0000313" key="2">
    <source>
        <dbReference type="Proteomes" id="UP000236291"/>
    </source>
</evidence>
<organism evidence="1 2">
    <name type="scientific">Trifolium pratense</name>
    <name type="common">Red clover</name>
    <dbReference type="NCBI Taxonomy" id="57577"/>
    <lineage>
        <taxon>Eukaryota</taxon>
        <taxon>Viridiplantae</taxon>
        <taxon>Streptophyta</taxon>
        <taxon>Embryophyta</taxon>
        <taxon>Tracheophyta</taxon>
        <taxon>Spermatophyta</taxon>
        <taxon>Magnoliopsida</taxon>
        <taxon>eudicotyledons</taxon>
        <taxon>Gunneridae</taxon>
        <taxon>Pentapetalae</taxon>
        <taxon>rosids</taxon>
        <taxon>fabids</taxon>
        <taxon>Fabales</taxon>
        <taxon>Fabaceae</taxon>
        <taxon>Papilionoideae</taxon>
        <taxon>50 kb inversion clade</taxon>
        <taxon>NPAAA clade</taxon>
        <taxon>Hologalegina</taxon>
        <taxon>IRL clade</taxon>
        <taxon>Trifolieae</taxon>
        <taxon>Trifolium</taxon>
    </lineage>
</organism>
<name>A0A2K3NG20_TRIPR</name>
<gene>
    <name evidence="1" type="ORF">L195_g025276</name>
</gene>
<reference evidence="1 2" key="2">
    <citation type="journal article" date="2017" name="Front. Plant Sci.">
        <title>Gene Classification and Mining of Molecular Markers Useful in Red Clover (Trifolium pratense) Breeding.</title>
        <authorList>
            <person name="Istvanek J."/>
            <person name="Dluhosova J."/>
            <person name="Dluhos P."/>
            <person name="Patkova L."/>
            <person name="Nedelnik J."/>
            <person name="Repkova J."/>
        </authorList>
    </citation>
    <scope>NUCLEOTIDE SEQUENCE [LARGE SCALE GENOMIC DNA]</scope>
    <source>
        <strain evidence="2">cv. Tatra</strain>
        <tissue evidence="1">Young leaves</tissue>
    </source>
</reference>
<dbReference type="Proteomes" id="UP000236291">
    <property type="component" value="Unassembled WGS sequence"/>
</dbReference>
<evidence type="ECO:0000313" key="1">
    <source>
        <dbReference type="EMBL" id="PNY01973.1"/>
    </source>
</evidence>